<gene>
    <name evidence="6" type="ORF">HNQ60_005208</name>
</gene>
<dbReference type="GO" id="GO:0020037">
    <property type="term" value="F:heme binding"/>
    <property type="evidence" value="ECO:0007669"/>
    <property type="project" value="InterPro"/>
</dbReference>
<accession>A0A841HTQ7</accession>
<dbReference type="InterPro" id="IPR009056">
    <property type="entry name" value="Cyt_c-like_dom"/>
</dbReference>
<dbReference type="InterPro" id="IPR036909">
    <property type="entry name" value="Cyt_c-like_dom_sf"/>
</dbReference>
<dbReference type="InterPro" id="IPR010538">
    <property type="entry name" value="DHOR"/>
</dbReference>
<evidence type="ECO:0000256" key="4">
    <source>
        <dbReference type="PROSITE-ProRule" id="PRU00433"/>
    </source>
</evidence>
<dbReference type="PROSITE" id="PS51007">
    <property type="entry name" value="CYTC"/>
    <property type="match status" value="1"/>
</dbReference>
<dbReference type="Pfam" id="PF06537">
    <property type="entry name" value="DHOR"/>
    <property type="match status" value="1"/>
</dbReference>
<dbReference type="GO" id="GO:0004130">
    <property type="term" value="F:cytochrome-c peroxidase activity"/>
    <property type="evidence" value="ECO:0007669"/>
    <property type="project" value="TreeGrafter"/>
</dbReference>
<dbReference type="SUPFAM" id="SSF46626">
    <property type="entry name" value="Cytochrome c"/>
    <property type="match status" value="1"/>
</dbReference>
<dbReference type="RefSeq" id="WP_184335673.1">
    <property type="nucleotide sequence ID" value="NZ_JACHHZ010000007.1"/>
</dbReference>
<proteinExistence type="predicted"/>
<comment type="caution">
    <text evidence="6">The sequence shown here is derived from an EMBL/GenBank/DDBJ whole genome shotgun (WGS) entry which is preliminary data.</text>
</comment>
<dbReference type="GO" id="GO:0009055">
    <property type="term" value="F:electron transfer activity"/>
    <property type="evidence" value="ECO:0007669"/>
    <property type="project" value="InterPro"/>
</dbReference>
<dbReference type="PANTHER" id="PTHR30600">
    <property type="entry name" value="CYTOCHROME C PEROXIDASE-RELATED"/>
    <property type="match status" value="1"/>
</dbReference>
<dbReference type="PANTHER" id="PTHR30600:SF4">
    <property type="entry name" value="CYTOCHROME C DOMAIN-CONTAINING PROTEIN"/>
    <property type="match status" value="1"/>
</dbReference>
<dbReference type="InterPro" id="IPR051395">
    <property type="entry name" value="Cytochrome_c_Peroxidase/MauG"/>
</dbReference>
<sequence length="454" mass="48985">MKSLVPDPRGIFLSGGSGRKRLLALTLIALIGLDGGLAQADHQRDRFQRAGSMQRELDATADRDQYSEAPRGFDNRTNGFNVQGPAFDTLNEDNVVPLRSFNDNRFIFEEVEKAADGLGPTYNAQSCSECHQNVVTGGASQIAEHRTGRLNGDVFFESLGGSLIHSRGTHPDIVERVAFEDDVRTFRISTNTLGAGFVECVANETLLAIRDAQPAAMRGTALTVPVLEAPGTTRIGRFGWKSQHASLESFSADAYLNEMGITSPLFPEENTSSGRFVGVGSGFDAVADPEDDGVDIVAFANFMRSTKAPSRGAITANVVSGERLFNQVGCNTCHVATLRTSRPGTRINGGKFTVPTALGNKLIHPYSDFLLHDIGTGDGIPFLPTPEFAGTAPQIRTAPLWALRTRNRLMHDGLSFTKQEAIRRHAGQASAVTERYNALSSAEQALVLTFLDSL</sequence>
<evidence type="ECO:0000256" key="1">
    <source>
        <dbReference type="ARBA" id="ARBA00022617"/>
    </source>
</evidence>
<evidence type="ECO:0000313" key="6">
    <source>
        <dbReference type="EMBL" id="MBB6096286.1"/>
    </source>
</evidence>
<feature type="domain" description="Cytochrome c" evidence="5">
    <location>
        <begin position="316"/>
        <end position="454"/>
    </location>
</feature>
<evidence type="ECO:0000313" key="7">
    <source>
        <dbReference type="Proteomes" id="UP000588068"/>
    </source>
</evidence>
<keyword evidence="7" id="KW-1185">Reference proteome</keyword>
<protein>
    <submittedName>
        <fullName evidence="6">CxxC motif-containing protein (DUF1111 family)</fullName>
    </submittedName>
</protein>
<evidence type="ECO:0000256" key="2">
    <source>
        <dbReference type="ARBA" id="ARBA00022723"/>
    </source>
</evidence>
<reference evidence="6 7" key="1">
    <citation type="submission" date="2020-08" db="EMBL/GenBank/DDBJ databases">
        <title>Genomic Encyclopedia of Type Strains, Phase IV (KMG-IV): sequencing the most valuable type-strain genomes for metagenomic binning, comparative biology and taxonomic classification.</title>
        <authorList>
            <person name="Goeker M."/>
        </authorList>
    </citation>
    <scope>NUCLEOTIDE SEQUENCE [LARGE SCALE GENOMIC DNA]</scope>
    <source>
        <strain evidence="6 7">DSM 26723</strain>
    </source>
</reference>
<dbReference type="Gene3D" id="1.10.760.10">
    <property type="entry name" value="Cytochrome c-like domain"/>
    <property type="match status" value="1"/>
</dbReference>
<evidence type="ECO:0000256" key="3">
    <source>
        <dbReference type="ARBA" id="ARBA00023004"/>
    </source>
</evidence>
<keyword evidence="3 4" id="KW-0408">Iron</keyword>
<dbReference type="GO" id="GO:0046872">
    <property type="term" value="F:metal ion binding"/>
    <property type="evidence" value="ECO:0007669"/>
    <property type="project" value="UniProtKB-KW"/>
</dbReference>
<dbReference type="AlphaFoldDB" id="A0A841HTQ7"/>
<keyword evidence="1 4" id="KW-0349">Heme</keyword>
<organism evidence="6 7">
    <name type="scientific">Povalibacter uvarum</name>
    <dbReference type="NCBI Taxonomy" id="732238"/>
    <lineage>
        <taxon>Bacteria</taxon>
        <taxon>Pseudomonadati</taxon>
        <taxon>Pseudomonadota</taxon>
        <taxon>Gammaproteobacteria</taxon>
        <taxon>Steroidobacterales</taxon>
        <taxon>Steroidobacteraceae</taxon>
        <taxon>Povalibacter</taxon>
    </lineage>
</organism>
<dbReference type="Proteomes" id="UP000588068">
    <property type="component" value="Unassembled WGS sequence"/>
</dbReference>
<dbReference type="EMBL" id="JACHHZ010000007">
    <property type="protein sequence ID" value="MBB6096286.1"/>
    <property type="molecule type" value="Genomic_DNA"/>
</dbReference>
<evidence type="ECO:0000259" key="5">
    <source>
        <dbReference type="PROSITE" id="PS51007"/>
    </source>
</evidence>
<name>A0A841HTQ7_9GAMM</name>
<keyword evidence="2 4" id="KW-0479">Metal-binding</keyword>